<dbReference type="InterPro" id="IPR002657">
    <property type="entry name" value="BilAc:Na_symport/Acr3"/>
</dbReference>
<dbReference type="GO" id="GO:0016020">
    <property type="term" value="C:membrane"/>
    <property type="evidence" value="ECO:0007669"/>
    <property type="project" value="UniProtKB-SubCell"/>
</dbReference>
<evidence type="ECO:0000256" key="4">
    <source>
        <dbReference type="ARBA" id="ARBA00023136"/>
    </source>
</evidence>
<feature type="transmembrane region" description="Helical" evidence="5">
    <location>
        <begin position="255"/>
        <end position="278"/>
    </location>
</feature>
<accession>A0A198UJZ7</accession>
<dbReference type="Proteomes" id="UP000078228">
    <property type="component" value="Unassembled WGS sequence"/>
</dbReference>
<keyword evidence="4 5" id="KW-0472">Membrane</keyword>
<feature type="transmembrane region" description="Helical" evidence="5">
    <location>
        <begin position="230"/>
        <end position="249"/>
    </location>
</feature>
<evidence type="ECO:0000256" key="5">
    <source>
        <dbReference type="SAM" id="Phobius"/>
    </source>
</evidence>
<feature type="transmembrane region" description="Helical" evidence="5">
    <location>
        <begin position="317"/>
        <end position="339"/>
    </location>
</feature>
<sequence length="349" mass="38002">MCFRFDSLIDNIYDAKNLKTKLFCILAVTFGAFFMDGLLKLTNFVSRTFAVWVVVFALIAAQFPDVFKQFVPWIPYLLGIVMLGMGLTLTFKDFGEVTKNPKAVIIGVIAQYVVMPVIAFLLVQAFRLPPDLAIGVILVGCCPGGTSSNVMTFLAKGNTALSVACTTLSTLLAPVLTPAVFYLFASQWLQVDAGGMFVSVLKMVLLPVFIGLIIRSAFKRKVQRVNQTMPLISVIAIVIIVAAVVAVSKDRIIESGLFIFFVVALHNGFGYLVGYAAAKIFRLPIHDSKAIAIEVGMQNSGLGAALAAVHFKMNPFIAVPSAIFSFWHNISGPILAMIFSRMHDDKTSK</sequence>
<evidence type="ECO:0000256" key="2">
    <source>
        <dbReference type="ARBA" id="ARBA00022692"/>
    </source>
</evidence>
<feature type="transmembrane region" description="Helical" evidence="5">
    <location>
        <begin position="161"/>
        <end position="184"/>
    </location>
</feature>
<keyword evidence="3 5" id="KW-1133">Transmembrane helix</keyword>
<evidence type="ECO:0000313" key="7">
    <source>
        <dbReference type="Proteomes" id="UP000078228"/>
    </source>
</evidence>
<feature type="transmembrane region" description="Helical" evidence="5">
    <location>
        <begin position="20"/>
        <end position="39"/>
    </location>
</feature>
<organism evidence="6 7">
    <name type="scientific">Moraxella catarrhalis</name>
    <name type="common">Branhamella catarrhalis</name>
    <dbReference type="NCBI Taxonomy" id="480"/>
    <lineage>
        <taxon>Bacteria</taxon>
        <taxon>Pseudomonadati</taxon>
        <taxon>Pseudomonadota</taxon>
        <taxon>Gammaproteobacteria</taxon>
        <taxon>Moraxellales</taxon>
        <taxon>Moraxellaceae</taxon>
        <taxon>Moraxella</taxon>
    </lineage>
</organism>
<comment type="subcellular location">
    <subcellularLocation>
        <location evidence="1">Membrane</location>
        <topology evidence="1">Multi-pass membrane protein</topology>
    </subcellularLocation>
</comment>
<reference evidence="6 7" key="1">
    <citation type="journal article" date="2016" name="Genome Biol. Evol.">
        <title>Comparative Genomic Analyses of the Moraxella catarrhalis Serosensitive and Seroresistant Lineages Demonstrate Their Independent Evolution.</title>
        <authorList>
            <person name="Earl J.P."/>
            <person name="de Vries S.P."/>
            <person name="Ahmed A."/>
            <person name="Powell E."/>
            <person name="Schultz M.P."/>
            <person name="Hermans P.W."/>
            <person name="Hill D.J."/>
            <person name="Zhou Z."/>
            <person name="Constantinidou C.I."/>
            <person name="Hu F.Z."/>
            <person name="Bootsma H.J."/>
            <person name="Ehrlich G.D."/>
        </authorList>
    </citation>
    <scope>NUCLEOTIDE SEQUENCE [LARGE SCALE GENOMIC DNA]</scope>
    <source>
        <strain evidence="6 7">Z7542</strain>
    </source>
</reference>
<dbReference type="Gene3D" id="1.20.1530.20">
    <property type="match status" value="1"/>
</dbReference>
<keyword evidence="7" id="KW-1185">Reference proteome</keyword>
<comment type="caution">
    <text evidence="6">The sequence shown here is derived from an EMBL/GenBank/DDBJ whole genome shotgun (WGS) entry which is preliminary data.</text>
</comment>
<dbReference type="PATRIC" id="fig|480.237.peg.6"/>
<evidence type="ECO:0000313" key="6">
    <source>
        <dbReference type="EMBL" id="OAU96655.1"/>
    </source>
</evidence>
<dbReference type="InterPro" id="IPR004710">
    <property type="entry name" value="Bilac:Na_transpt"/>
</dbReference>
<dbReference type="InterPro" id="IPR038770">
    <property type="entry name" value="Na+/solute_symporter_sf"/>
</dbReference>
<feature type="transmembrane region" description="Helical" evidence="5">
    <location>
        <begin position="196"/>
        <end position="218"/>
    </location>
</feature>
<dbReference type="EMBL" id="LXHC01000016">
    <property type="protein sequence ID" value="OAU96655.1"/>
    <property type="molecule type" value="Genomic_DNA"/>
</dbReference>
<protein>
    <submittedName>
        <fullName evidence="6">Sodium-dependent transporter</fullName>
    </submittedName>
</protein>
<keyword evidence="2 5" id="KW-0812">Transmembrane</keyword>
<dbReference type="AlphaFoldDB" id="A0A198UJZ7"/>
<evidence type="ECO:0000256" key="1">
    <source>
        <dbReference type="ARBA" id="ARBA00004141"/>
    </source>
</evidence>
<dbReference type="Pfam" id="PF01758">
    <property type="entry name" value="SBF"/>
    <property type="match status" value="1"/>
</dbReference>
<feature type="transmembrane region" description="Helical" evidence="5">
    <location>
        <begin position="132"/>
        <end position="154"/>
    </location>
</feature>
<feature type="transmembrane region" description="Helical" evidence="5">
    <location>
        <begin position="44"/>
        <end position="61"/>
    </location>
</feature>
<name>A0A198UJZ7_MORCA</name>
<feature type="transmembrane region" description="Helical" evidence="5">
    <location>
        <begin position="103"/>
        <end position="126"/>
    </location>
</feature>
<proteinExistence type="predicted"/>
<dbReference type="PANTHER" id="PTHR10361:SF28">
    <property type="entry name" value="P3 PROTEIN-RELATED"/>
    <property type="match status" value="1"/>
</dbReference>
<gene>
    <name evidence="6" type="ORF">AO384_0816</name>
</gene>
<dbReference type="PANTHER" id="PTHR10361">
    <property type="entry name" value="SODIUM-BILE ACID COTRANSPORTER"/>
    <property type="match status" value="1"/>
</dbReference>
<dbReference type="eggNOG" id="COG0385">
    <property type="taxonomic scope" value="Bacteria"/>
</dbReference>
<evidence type="ECO:0000256" key="3">
    <source>
        <dbReference type="ARBA" id="ARBA00022989"/>
    </source>
</evidence>
<feature type="transmembrane region" description="Helical" evidence="5">
    <location>
        <begin position="73"/>
        <end position="91"/>
    </location>
</feature>